<reference evidence="1" key="1">
    <citation type="journal article" date="2021" name="Environ. Microbiol.">
        <title>Gene family expansions and transcriptome signatures uncover fungal adaptations to wood decay.</title>
        <authorList>
            <person name="Hage H."/>
            <person name="Miyauchi S."/>
            <person name="Viragh M."/>
            <person name="Drula E."/>
            <person name="Min B."/>
            <person name="Chaduli D."/>
            <person name="Navarro D."/>
            <person name="Favel A."/>
            <person name="Norest M."/>
            <person name="Lesage-Meessen L."/>
            <person name="Balint B."/>
            <person name="Merenyi Z."/>
            <person name="de Eugenio L."/>
            <person name="Morin E."/>
            <person name="Martinez A.T."/>
            <person name="Baldrian P."/>
            <person name="Stursova M."/>
            <person name="Martinez M.J."/>
            <person name="Novotny C."/>
            <person name="Magnuson J.K."/>
            <person name="Spatafora J.W."/>
            <person name="Maurice S."/>
            <person name="Pangilinan J."/>
            <person name="Andreopoulos W."/>
            <person name="LaButti K."/>
            <person name="Hundley H."/>
            <person name="Na H."/>
            <person name="Kuo A."/>
            <person name="Barry K."/>
            <person name="Lipzen A."/>
            <person name="Henrissat B."/>
            <person name="Riley R."/>
            <person name="Ahrendt S."/>
            <person name="Nagy L.G."/>
            <person name="Grigoriev I.V."/>
            <person name="Martin F."/>
            <person name="Rosso M.N."/>
        </authorList>
    </citation>
    <scope>NUCLEOTIDE SEQUENCE</scope>
    <source>
        <strain evidence="1">CBS 384.51</strain>
    </source>
</reference>
<keyword evidence="2" id="KW-1185">Reference proteome</keyword>
<organism evidence="1 2">
    <name type="scientific">Irpex rosettiformis</name>
    <dbReference type="NCBI Taxonomy" id="378272"/>
    <lineage>
        <taxon>Eukaryota</taxon>
        <taxon>Fungi</taxon>
        <taxon>Dikarya</taxon>
        <taxon>Basidiomycota</taxon>
        <taxon>Agaricomycotina</taxon>
        <taxon>Agaricomycetes</taxon>
        <taxon>Polyporales</taxon>
        <taxon>Irpicaceae</taxon>
        <taxon>Irpex</taxon>
    </lineage>
</organism>
<sequence length="134" mass="14175">MNKASLLDATPVANPSKLLKSTTPSVVALCYTEHSSSRAVGHSECGLIDALYNKHVVLATAVLIDSLTSWGGTMERARMMIIGDSFNDEKNRILGNENETNMVQILAEIPPMHSAATATTKICGGKGGCQPGCQ</sequence>
<dbReference type="Proteomes" id="UP001055072">
    <property type="component" value="Unassembled WGS sequence"/>
</dbReference>
<proteinExistence type="predicted"/>
<gene>
    <name evidence="1" type="ORF">BDY19DRAFT_1051374</name>
</gene>
<protein>
    <submittedName>
        <fullName evidence="1">Uncharacterized protein</fullName>
    </submittedName>
</protein>
<evidence type="ECO:0000313" key="1">
    <source>
        <dbReference type="EMBL" id="KAI0084255.1"/>
    </source>
</evidence>
<dbReference type="EMBL" id="MU274945">
    <property type="protein sequence ID" value="KAI0084255.1"/>
    <property type="molecule type" value="Genomic_DNA"/>
</dbReference>
<comment type="caution">
    <text evidence="1">The sequence shown here is derived from an EMBL/GenBank/DDBJ whole genome shotgun (WGS) entry which is preliminary data.</text>
</comment>
<evidence type="ECO:0000313" key="2">
    <source>
        <dbReference type="Proteomes" id="UP001055072"/>
    </source>
</evidence>
<name>A0ACB8TQL2_9APHY</name>
<accession>A0ACB8TQL2</accession>